<dbReference type="Pfam" id="PF00004">
    <property type="entry name" value="AAA"/>
    <property type="match status" value="1"/>
</dbReference>
<dbReference type="OrthoDB" id="9809379at2"/>
<evidence type="ECO:0000313" key="2">
    <source>
        <dbReference type="EMBL" id="AYG59937.1"/>
    </source>
</evidence>
<dbReference type="InterPro" id="IPR037219">
    <property type="entry name" value="Peptidase_M41-like"/>
</dbReference>
<dbReference type="GO" id="GO:0005886">
    <property type="term" value="C:plasma membrane"/>
    <property type="evidence" value="ECO:0007669"/>
    <property type="project" value="TreeGrafter"/>
</dbReference>
<dbReference type="InterPro" id="IPR003593">
    <property type="entry name" value="AAA+_ATPase"/>
</dbReference>
<dbReference type="InterPro" id="IPR000642">
    <property type="entry name" value="Peptidase_M41"/>
</dbReference>
<dbReference type="GO" id="GO:0030163">
    <property type="term" value="P:protein catabolic process"/>
    <property type="evidence" value="ECO:0007669"/>
    <property type="project" value="TreeGrafter"/>
</dbReference>
<reference evidence="2 3" key="1">
    <citation type="submission" date="2018-10" db="EMBL/GenBank/DDBJ databases">
        <title>Rhizobium etli, R. leguminosarum and a new Rhizobium genospecies from Phaseolus dumosus.</title>
        <authorList>
            <person name="Ramirez-Puebla S.T."/>
            <person name="Rogel-Hernandez M.A."/>
            <person name="Guerrero G."/>
            <person name="Ormeno-Orrillo E."/>
            <person name="Martinez-Romero J.C."/>
            <person name="Negrete-Yankelevich S."/>
            <person name="Martinez-Romero E."/>
        </authorList>
    </citation>
    <scope>NUCLEOTIDE SEQUENCE [LARGE SCALE GENOMIC DNA]</scope>
    <source>
        <strain evidence="2 3">CCGE525</strain>
    </source>
</reference>
<dbReference type="Pfam" id="PF01434">
    <property type="entry name" value="Peptidase_M41"/>
    <property type="match status" value="1"/>
</dbReference>
<dbReference type="SUPFAM" id="SSF140990">
    <property type="entry name" value="FtsH protease domain-like"/>
    <property type="match status" value="1"/>
</dbReference>
<dbReference type="EMBL" id="CP032694">
    <property type="protein sequence ID" value="AYG59937.1"/>
    <property type="molecule type" value="Genomic_DNA"/>
</dbReference>
<dbReference type="SUPFAM" id="SSF52540">
    <property type="entry name" value="P-loop containing nucleoside triphosphate hydrolases"/>
    <property type="match status" value="1"/>
</dbReference>
<keyword evidence="3" id="KW-1185">Reference proteome</keyword>
<dbReference type="AlphaFoldDB" id="A0A387FQI4"/>
<dbReference type="GO" id="GO:0004222">
    <property type="term" value="F:metalloendopeptidase activity"/>
    <property type="evidence" value="ECO:0007669"/>
    <property type="project" value="InterPro"/>
</dbReference>
<dbReference type="Gene3D" id="1.20.58.760">
    <property type="entry name" value="Peptidase M41"/>
    <property type="match status" value="1"/>
</dbReference>
<proteinExistence type="predicted"/>
<dbReference type="CDD" id="cd19481">
    <property type="entry name" value="RecA-like_protease"/>
    <property type="match status" value="1"/>
</dbReference>
<protein>
    <submittedName>
        <fullName evidence="2">AAA family ATPase</fullName>
    </submittedName>
</protein>
<name>A0A387FQI4_9HYPH</name>
<dbReference type="PANTHER" id="PTHR23076:SF97">
    <property type="entry name" value="ATP-DEPENDENT ZINC METALLOPROTEASE YME1L1"/>
    <property type="match status" value="1"/>
</dbReference>
<dbReference type="PANTHER" id="PTHR23076">
    <property type="entry name" value="METALLOPROTEASE M41 FTSH"/>
    <property type="match status" value="1"/>
</dbReference>
<dbReference type="InterPro" id="IPR003959">
    <property type="entry name" value="ATPase_AAA_core"/>
</dbReference>
<dbReference type="KEGG" id="rjg:CCGE525_14810"/>
<dbReference type="GO" id="GO:0004176">
    <property type="term" value="F:ATP-dependent peptidase activity"/>
    <property type="evidence" value="ECO:0007669"/>
    <property type="project" value="InterPro"/>
</dbReference>
<evidence type="ECO:0000259" key="1">
    <source>
        <dbReference type="SMART" id="SM00382"/>
    </source>
</evidence>
<organism evidence="2 3">
    <name type="scientific">Rhizobium jaguaris</name>
    <dbReference type="NCBI Taxonomy" id="1312183"/>
    <lineage>
        <taxon>Bacteria</taxon>
        <taxon>Pseudomonadati</taxon>
        <taxon>Pseudomonadota</taxon>
        <taxon>Alphaproteobacteria</taxon>
        <taxon>Hyphomicrobiales</taxon>
        <taxon>Rhizobiaceae</taxon>
        <taxon>Rhizobium/Agrobacterium group</taxon>
        <taxon>Rhizobium</taxon>
    </lineage>
</organism>
<dbReference type="Proteomes" id="UP000282195">
    <property type="component" value="Chromosome"/>
</dbReference>
<dbReference type="Gene3D" id="1.10.8.60">
    <property type="match status" value="1"/>
</dbReference>
<accession>A0A387FQI4</accession>
<gene>
    <name evidence="2" type="ORF">CCGE525_14810</name>
</gene>
<dbReference type="GO" id="GO:0016887">
    <property type="term" value="F:ATP hydrolysis activity"/>
    <property type="evidence" value="ECO:0007669"/>
    <property type="project" value="InterPro"/>
</dbReference>
<dbReference type="InterPro" id="IPR027417">
    <property type="entry name" value="P-loop_NTPase"/>
</dbReference>
<feature type="domain" description="AAA+ ATPase" evidence="1">
    <location>
        <begin position="240"/>
        <end position="379"/>
    </location>
</feature>
<dbReference type="GO" id="GO:0006508">
    <property type="term" value="P:proteolysis"/>
    <property type="evidence" value="ECO:0007669"/>
    <property type="project" value="InterPro"/>
</dbReference>
<dbReference type="SMART" id="SM00382">
    <property type="entry name" value="AAA"/>
    <property type="match status" value="1"/>
</dbReference>
<evidence type="ECO:0000313" key="3">
    <source>
        <dbReference type="Proteomes" id="UP000282195"/>
    </source>
</evidence>
<dbReference type="Gene3D" id="3.40.50.300">
    <property type="entry name" value="P-loop containing nucleotide triphosphate hydrolases"/>
    <property type="match status" value="1"/>
</dbReference>
<dbReference type="GO" id="GO:0005524">
    <property type="term" value="F:ATP binding"/>
    <property type="evidence" value="ECO:0007669"/>
    <property type="project" value="InterPro"/>
</dbReference>
<sequence>MKGGFVMTRKQDVLRAAMKSAETFAYYCAIQKALRLHRKINPWLHGITILKAPLGQSAEPYREAAEAVLFAGRRPAYNEKERRVIVDDDSSAFHKVLDSDEVRSFGYILVVVVHDFKIPPEWQLAASFIGDIEKLTVRQVRCALLNCCDVVATDTQIAEALHIGADLMWKAVARGRSFNESLRRLRSLGASDSAPAKRKSQPNARGLEDMAGYGQAAEWGMQLTEDLRDWQAGKIGWCDVDRGVLLEGKPGTGKTTFARALATTANAHLVTASLAAWQRRGHLGDLLKAMHRDFEQAKSKSPTILFIDEIDAFGDREKLDDDNRDYSIQVVNALLEEIDGSDEHEGLIIVGACNNASRIDSALRRPGRLDRFIQIRLPGPTERLLILSQYLDQALTQSQLAPVSDLSEGMSGAHLEQLARDARRSARRSGRPVSVDDVLAHLPPRVIIPREHRRAMAVHEIGHSLVGLRLGAGKFVGVKIADWFNPGDQVIELGGAHFKQSVLQRRDRDYFERENAMLLGGIAAEIVILGGHCDGGGLIVGSDLQRATDRLTEMEAATGLGHRLTFSAAADAEEADRVRRFYPRLAEAVEAGLLRQLERAKAIIVEERVLFDAMCDALVEKGRLDAQQVGEMVAAHAVSFQTVPVALEPDSYSGIAAQ</sequence>